<dbReference type="Pfam" id="PF01068">
    <property type="entry name" value="DNA_ligase_A_M"/>
    <property type="match status" value="1"/>
</dbReference>
<evidence type="ECO:0000313" key="5">
    <source>
        <dbReference type="WBParaSite" id="MCU_010184-RB"/>
    </source>
</evidence>
<accession>A0A5K3FPH4</accession>
<evidence type="ECO:0000259" key="3">
    <source>
        <dbReference type="PROSITE" id="PS50160"/>
    </source>
</evidence>
<dbReference type="PANTHER" id="PTHR45674:SF9">
    <property type="entry name" value="DNA LIGASE 3"/>
    <property type="match status" value="1"/>
</dbReference>
<evidence type="ECO:0000256" key="1">
    <source>
        <dbReference type="ARBA" id="ARBA00007572"/>
    </source>
</evidence>
<dbReference type="PROSITE" id="PS00333">
    <property type="entry name" value="DNA_LIGASE_A2"/>
    <property type="match status" value="1"/>
</dbReference>
<dbReference type="InterPro" id="IPR036420">
    <property type="entry name" value="BRCT_dom_sf"/>
</dbReference>
<dbReference type="PROSITE" id="PS50160">
    <property type="entry name" value="DNA_LIGASE_A3"/>
    <property type="match status" value="1"/>
</dbReference>
<dbReference type="Gene3D" id="3.40.50.10190">
    <property type="entry name" value="BRCT domain"/>
    <property type="match status" value="1"/>
</dbReference>
<protein>
    <submittedName>
        <fullName evidence="5">BRCT domain-containing protein</fullName>
    </submittedName>
</protein>
<dbReference type="InterPro" id="IPR012309">
    <property type="entry name" value="DNA_ligase_ATP-dep_C"/>
</dbReference>
<dbReference type="WBParaSite" id="MCU_010184-RB">
    <property type="protein sequence ID" value="MCU_010184-RB"/>
    <property type="gene ID" value="MCU_010184"/>
</dbReference>
<dbReference type="InterPro" id="IPR001357">
    <property type="entry name" value="BRCT_dom"/>
</dbReference>
<dbReference type="PROSITE" id="PS50172">
    <property type="entry name" value="BRCT"/>
    <property type="match status" value="1"/>
</dbReference>
<dbReference type="PANTHER" id="PTHR45674">
    <property type="entry name" value="DNA LIGASE 1/3 FAMILY MEMBER"/>
    <property type="match status" value="1"/>
</dbReference>
<dbReference type="SUPFAM" id="SSF52113">
    <property type="entry name" value="BRCT domain"/>
    <property type="match status" value="1"/>
</dbReference>
<dbReference type="Gene3D" id="3.30.1490.70">
    <property type="match status" value="1"/>
</dbReference>
<dbReference type="GO" id="GO:0006310">
    <property type="term" value="P:DNA recombination"/>
    <property type="evidence" value="ECO:0007669"/>
    <property type="project" value="InterPro"/>
</dbReference>
<dbReference type="AlphaFoldDB" id="A0A5K3FPH4"/>
<comment type="similarity">
    <text evidence="1">Belongs to the ATP-dependent DNA ligase family.</text>
</comment>
<proteinExistence type="inferred from homology"/>
<reference evidence="5" key="1">
    <citation type="submission" date="2019-11" db="UniProtKB">
        <authorList>
            <consortium name="WormBaseParasite"/>
        </authorList>
    </citation>
    <scope>IDENTIFICATION</scope>
</reference>
<dbReference type="GO" id="GO:0003910">
    <property type="term" value="F:DNA ligase (ATP) activity"/>
    <property type="evidence" value="ECO:0007669"/>
    <property type="project" value="InterPro"/>
</dbReference>
<dbReference type="SUPFAM" id="SSF50249">
    <property type="entry name" value="Nucleic acid-binding proteins"/>
    <property type="match status" value="1"/>
</dbReference>
<dbReference type="InterPro" id="IPR016059">
    <property type="entry name" value="DNA_ligase_ATP-dep_CS"/>
</dbReference>
<evidence type="ECO:0000259" key="4">
    <source>
        <dbReference type="PROSITE" id="PS50172"/>
    </source>
</evidence>
<organism evidence="5">
    <name type="scientific">Mesocestoides corti</name>
    <name type="common">Flatworm</name>
    <dbReference type="NCBI Taxonomy" id="53468"/>
    <lineage>
        <taxon>Eukaryota</taxon>
        <taxon>Metazoa</taxon>
        <taxon>Spiralia</taxon>
        <taxon>Lophotrochozoa</taxon>
        <taxon>Platyhelminthes</taxon>
        <taxon>Cestoda</taxon>
        <taxon>Eucestoda</taxon>
        <taxon>Cyclophyllidea</taxon>
        <taxon>Mesocestoididae</taxon>
        <taxon>Mesocestoides</taxon>
    </lineage>
</organism>
<dbReference type="GO" id="GO:0070421">
    <property type="term" value="C:DNA ligase III-XRCC1 complex"/>
    <property type="evidence" value="ECO:0007669"/>
    <property type="project" value="TreeGrafter"/>
</dbReference>
<dbReference type="Pfam" id="PF04679">
    <property type="entry name" value="DNA_ligase_A_C"/>
    <property type="match status" value="1"/>
</dbReference>
<dbReference type="FunFam" id="2.40.50.140:FF:000085">
    <property type="entry name" value="DNA ligase"/>
    <property type="match status" value="1"/>
</dbReference>
<dbReference type="InterPro" id="IPR050191">
    <property type="entry name" value="ATP-dep_DNA_ligase"/>
</dbReference>
<dbReference type="SUPFAM" id="SSF56091">
    <property type="entry name" value="DNA ligase/mRNA capping enzyme, catalytic domain"/>
    <property type="match status" value="1"/>
</dbReference>
<dbReference type="GO" id="GO:0006302">
    <property type="term" value="P:double-strand break repair"/>
    <property type="evidence" value="ECO:0007669"/>
    <property type="project" value="TreeGrafter"/>
</dbReference>
<dbReference type="CDD" id="cd07967">
    <property type="entry name" value="OBF_DNA_ligase_III"/>
    <property type="match status" value="1"/>
</dbReference>
<dbReference type="InterPro" id="IPR012340">
    <property type="entry name" value="NA-bd_OB-fold"/>
</dbReference>
<feature type="domain" description="BRCT" evidence="4">
    <location>
        <begin position="298"/>
        <end position="384"/>
    </location>
</feature>
<name>A0A5K3FPH4_MESCO</name>
<dbReference type="Gene3D" id="2.40.50.140">
    <property type="entry name" value="Nucleic acid-binding proteins"/>
    <property type="match status" value="1"/>
</dbReference>
<sequence>LHETPYSKTFKNRINIDANITEYYEQDVVTRIGVFVVVVPTFFSSSFQTKDELNDLMARVFAEGLEGLVIKMNDSVYEPGKRHWIKIKKDYLAEGAMADSADLVVLGAYFGTGNKGGMMSVFLMGAFDPAIDQFCTVTKCANGFDDRTLLRLQKQLKMIKISKDYSKVPSWLNVARSMVPDFVVADPKAAPVWEITGAEFSRSGFHTAGTTTDHEGISIRFPRVTRQRPDKSWKEATDVPRLESLFKASRSQSDWSRKLEALSNPSPANKRAAQRDEVLASAKKPRLFRVRESAQFNYLRPLLEGFVINVPGALIGDESFQMLYRRLVACGAVVTGDGLRETTKPVTHTIVVPPNTNPASSLDGVTPLTVDWLEKSINEGKLQPLPANQPQICEM</sequence>
<dbReference type="InterPro" id="IPR012310">
    <property type="entry name" value="DNA_ligase_ATP-dep_cent"/>
</dbReference>
<evidence type="ECO:0000256" key="2">
    <source>
        <dbReference type="ARBA" id="ARBA00022598"/>
    </source>
</evidence>
<dbReference type="GO" id="GO:0005524">
    <property type="term" value="F:ATP binding"/>
    <property type="evidence" value="ECO:0007669"/>
    <property type="project" value="InterPro"/>
</dbReference>
<feature type="domain" description="ATP-dependent DNA ligase family profile" evidence="3">
    <location>
        <begin position="48"/>
        <end position="128"/>
    </location>
</feature>
<keyword evidence="2" id="KW-0436">Ligase</keyword>
<dbReference type="GO" id="GO:0006273">
    <property type="term" value="P:lagging strand elongation"/>
    <property type="evidence" value="ECO:0007669"/>
    <property type="project" value="TreeGrafter"/>
</dbReference>